<accession>A0A848HEG3</accession>
<reference evidence="1 2" key="1">
    <citation type="submission" date="2020-04" db="EMBL/GenBank/DDBJ databases">
        <title>Ramlibacter sp. G-1-2-2 isolated from soil.</title>
        <authorList>
            <person name="Dahal R.H."/>
        </authorList>
    </citation>
    <scope>NUCLEOTIDE SEQUENCE [LARGE SCALE GENOMIC DNA]</scope>
    <source>
        <strain evidence="1 2">G-1-2-2</strain>
    </source>
</reference>
<dbReference type="AlphaFoldDB" id="A0A848HEG3"/>
<evidence type="ECO:0000313" key="2">
    <source>
        <dbReference type="Proteomes" id="UP000541185"/>
    </source>
</evidence>
<organism evidence="1 2">
    <name type="scientific">Ramlibacter agri</name>
    <dbReference type="NCBI Taxonomy" id="2728837"/>
    <lineage>
        <taxon>Bacteria</taxon>
        <taxon>Pseudomonadati</taxon>
        <taxon>Pseudomonadota</taxon>
        <taxon>Betaproteobacteria</taxon>
        <taxon>Burkholderiales</taxon>
        <taxon>Comamonadaceae</taxon>
        <taxon>Ramlibacter</taxon>
    </lineage>
</organism>
<proteinExistence type="predicted"/>
<comment type="caution">
    <text evidence="1">The sequence shown here is derived from an EMBL/GenBank/DDBJ whole genome shotgun (WGS) entry which is preliminary data.</text>
</comment>
<protein>
    <submittedName>
        <fullName evidence="1">Uncharacterized protein</fullName>
    </submittedName>
</protein>
<name>A0A848HEG3_9BURK</name>
<dbReference type="RefSeq" id="WP_169422127.1">
    <property type="nucleotide sequence ID" value="NZ_JABBFX010000003.1"/>
</dbReference>
<dbReference type="Proteomes" id="UP000541185">
    <property type="component" value="Unassembled WGS sequence"/>
</dbReference>
<dbReference type="EMBL" id="JABBFX010000003">
    <property type="protein sequence ID" value="NML47870.1"/>
    <property type="molecule type" value="Genomic_DNA"/>
</dbReference>
<sequence>MRKRDWQAEMADFLPLYEAGAYTTDEFFWFALPFFEGDASDREVWNALPQAVKDRFRVQMEKEVEAEDDATRAALLERLAAVRGVAGR</sequence>
<keyword evidence="2" id="KW-1185">Reference proteome</keyword>
<gene>
    <name evidence="1" type="ORF">HHL11_29240</name>
</gene>
<evidence type="ECO:0000313" key="1">
    <source>
        <dbReference type="EMBL" id="NML47870.1"/>
    </source>
</evidence>